<feature type="region of interest" description="Disordered" evidence="1">
    <location>
        <begin position="1"/>
        <end position="27"/>
    </location>
</feature>
<proteinExistence type="predicted"/>
<accession>U7QF36</accession>
<sequence length="40" mass="4382">MICSNQTRLVSHPKTGKKPETTSRDAVGAFPMSASWKDAF</sequence>
<organism evidence="2 3">
    <name type="scientific">Lyngbya aestuarii BL J</name>
    <dbReference type="NCBI Taxonomy" id="1348334"/>
    <lineage>
        <taxon>Bacteria</taxon>
        <taxon>Bacillati</taxon>
        <taxon>Cyanobacteriota</taxon>
        <taxon>Cyanophyceae</taxon>
        <taxon>Oscillatoriophycideae</taxon>
        <taxon>Oscillatoriales</taxon>
        <taxon>Microcoleaceae</taxon>
        <taxon>Lyngbya</taxon>
    </lineage>
</organism>
<dbReference type="Proteomes" id="UP000017127">
    <property type="component" value="Unassembled WGS sequence"/>
</dbReference>
<name>U7QF36_9CYAN</name>
<protein>
    <submittedName>
        <fullName evidence="2">Uncharacterized protein</fullName>
    </submittedName>
</protein>
<evidence type="ECO:0000256" key="1">
    <source>
        <dbReference type="SAM" id="MobiDB-lite"/>
    </source>
</evidence>
<comment type="caution">
    <text evidence="2">The sequence shown here is derived from an EMBL/GenBank/DDBJ whole genome shotgun (WGS) entry which is preliminary data.</text>
</comment>
<evidence type="ECO:0000313" key="3">
    <source>
        <dbReference type="Proteomes" id="UP000017127"/>
    </source>
</evidence>
<dbReference type="AlphaFoldDB" id="U7QF36"/>
<keyword evidence="3" id="KW-1185">Reference proteome</keyword>
<reference evidence="2 3" key="1">
    <citation type="journal article" date="2013" name="Front. Microbiol.">
        <title>Comparative genomic analyses of the cyanobacterium, Lyngbya aestuarii BL J, a powerful hydrogen producer.</title>
        <authorList>
            <person name="Kothari A."/>
            <person name="Vaughn M."/>
            <person name="Garcia-Pichel F."/>
        </authorList>
    </citation>
    <scope>NUCLEOTIDE SEQUENCE [LARGE SCALE GENOMIC DNA]</scope>
    <source>
        <strain evidence="2 3">BL J</strain>
    </source>
</reference>
<gene>
    <name evidence="2" type="ORF">M595_3525</name>
</gene>
<dbReference type="EMBL" id="AUZM01000035">
    <property type="protein sequence ID" value="ERT06508.1"/>
    <property type="molecule type" value="Genomic_DNA"/>
</dbReference>
<evidence type="ECO:0000313" key="2">
    <source>
        <dbReference type="EMBL" id="ERT06508.1"/>
    </source>
</evidence>